<dbReference type="InterPro" id="IPR001387">
    <property type="entry name" value="Cro/C1-type_HTH"/>
</dbReference>
<gene>
    <name evidence="2" type="ORF">SAMN05192584_108230</name>
</gene>
<evidence type="ECO:0000313" key="3">
    <source>
        <dbReference type="Proteomes" id="UP000198928"/>
    </source>
</evidence>
<dbReference type="EMBL" id="FOSG01000008">
    <property type="protein sequence ID" value="SFK75220.1"/>
    <property type="molecule type" value="Genomic_DNA"/>
</dbReference>
<feature type="domain" description="HTH cro/C1-type" evidence="1">
    <location>
        <begin position="51"/>
        <end position="99"/>
    </location>
</feature>
<keyword evidence="3" id="KW-1185">Reference proteome</keyword>
<dbReference type="SUPFAM" id="SSF47413">
    <property type="entry name" value="lambda repressor-like DNA-binding domains"/>
    <property type="match status" value="1"/>
</dbReference>
<sequence length="122" mass="13061">MLGVFTRMNTSISGVNMPVPEPAPQATDLPPWRLVSTDRLRIAMERTGTGRKITTRELAAAAGVSHGTIGSLSNGTRRDVPFDVAPRIARVLGVDTPFLFELTGRAVPAESDTADEYEVVPA</sequence>
<organism evidence="2 3">
    <name type="scientific">Streptomyces pini</name>
    <dbReference type="NCBI Taxonomy" id="1520580"/>
    <lineage>
        <taxon>Bacteria</taxon>
        <taxon>Bacillati</taxon>
        <taxon>Actinomycetota</taxon>
        <taxon>Actinomycetes</taxon>
        <taxon>Kitasatosporales</taxon>
        <taxon>Streptomycetaceae</taxon>
        <taxon>Streptomyces</taxon>
    </lineage>
</organism>
<dbReference type="CDD" id="cd00093">
    <property type="entry name" value="HTH_XRE"/>
    <property type="match status" value="1"/>
</dbReference>
<dbReference type="SMART" id="SM00530">
    <property type="entry name" value="HTH_XRE"/>
    <property type="match status" value="1"/>
</dbReference>
<evidence type="ECO:0000259" key="1">
    <source>
        <dbReference type="PROSITE" id="PS50943"/>
    </source>
</evidence>
<dbReference type="AlphaFoldDB" id="A0A1I4C3M8"/>
<reference evidence="3" key="1">
    <citation type="submission" date="2016-10" db="EMBL/GenBank/DDBJ databases">
        <authorList>
            <person name="Varghese N."/>
            <person name="Submissions S."/>
        </authorList>
    </citation>
    <scope>NUCLEOTIDE SEQUENCE [LARGE SCALE GENOMIC DNA]</scope>
    <source>
        <strain evidence="3">PL19</strain>
    </source>
</reference>
<name>A0A1I4C3M8_9ACTN</name>
<dbReference type="Pfam" id="PF01381">
    <property type="entry name" value="HTH_3"/>
    <property type="match status" value="1"/>
</dbReference>
<dbReference type="OrthoDB" id="4246696at2"/>
<dbReference type="PROSITE" id="PS50943">
    <property type="entry name" value="HTH_CROC1"/>
    <property type="match status" value="1"/>
</dbReference>
<accession>A0A1I4C3M8</accession>
<dbReference type="GO" id="GO:0003677">
    <property type="term" value="F:DNA binding"/>
    <property type="evidence" value="ECO:0007669"/>
    <property type="project" value="InterPro"/>
</dbReference>
<evidence type="ECO:0000313" key="2">
    <source>
        <dbReference type="EMBL" id="SFK75220.1"/>
    </source>
</evidence>
<dbReference type="Proteomes" id="UP000198928">
    <property type="component" value="Unassembled WGS sequence"/>
</dbReference>
<proteinExistence type="predicted"/>
<protein>
    <submittedName>
        <fullName evidence="2">Helix-turn-helix</fullName>
    </submittedName>
</protein>
<dbReference type="Gene3D" id="1.10.260.40">
    <property type="entry name" value="lambda repressor-like DNA-binding domains"/>
    <property type="match status" value="1"/>
</dbReference>
<dbReference type="InterPro" id="IPR010982">
    <property type="entry name" value="Lambda_DNA-bd_dom_sf"/>
</dbReference>